<reference evidence="3" key="1">
    <citation type="submission" date="2025-08" db="UniProtKB">
        <authorList>
            <consortium name="RefSeq"/>
        </authorList>
    </citation>
    <scope>IDENTIFICATION</scope>
</reference>
<evidence type="ECO:0000313" key="2">
    <source>
        <dbReference type="Proteomes" id="UP000694920"/>
    </source>
</evidence>
<evidence type="ECO:0000256" key="1">
    <source>
        <dbReference type="SAM" id="MobiDB-lite"/>
    </source>
</evidence>
<keyword evidence="2" id="KW-1185">Reference proteome</keyword>
<dbReference type="AlphaFoldDB" id="A0AAJ7R9A4"/>
<proteinExistence type="predicted"/>
<feature type="region of interest" description="Disordered" evidence="1">
    <location>
        <begin position="1"/>
        <end position="29"/>
    </location>
</feature>
<protein>
    <submittedName>
        <fullName evidence="3">Uncharacterized protein LOC112493788</fullName>
    </submittedName>
</protein>
<accession>A0AAJ7R9A4</accession>
<dbReference type="Proteomes" id="UP000694920">
    <property type="component" value="Unplaced"/>
</dbReference>
<dbReference type="GeneID" id="112493788"/>
<dbReference type="KEGG" id="ccin:112493788"/>
<gene>
    <name evidence="3" type="primary">LOC112493788</name>
</gene>
<dbReference type="RefSeq" id="XP_024936717.1">
    <property type="nucleotide sequence ID" value="XM_025080949.1"/>
</dbReference>
<name>A0AAJ7R9A4_CEPCN</name>
<evidence type="ECO:0000313" key="3">
    <source>
        <dbReference type="RefSeq" id="XP_024936717.1"/>
    </source>
</evidence>
<sequence>MKKREWKTQPGKNVRGSCGISQRNEEKGKGAWGKKVNLLSNCESNEKFYEQKTLQTQTKRKGPIQAALGDQGVCVANRGLILCGTIPCQQRRNHHERVILSACWVYSCLTSVLGPLKLKLFYNLHRRRLESSPVNPQNSLDDKR</sequence>
<organism evidence="2 3">
    <name type="scientific">Cephus cinctus</name>
    <name type="common">Wheat stem sawfly</name>
    <dbReference type="NCBI Taxonomy" id="211228"/>
    <lineage>
        <taxon>Eukaryota</taxon>
        <taxon>Metazoa</taxon>
        <taxon>Ecdysozoa</taxon>
        <taxon>Arthropoda</taxon>
        <taxon>Hexapoda</taxon>
        <taxon>Insecta</taxon>
        <taxon>Pterygota</taxon>
        <taxon>Neoptera</taxon>
        <taxon>Endopterygota</taxon>
        <taxon>Hymenoptera</taxon>
        <taxon>Cephoidea</taxon>
        <taxon>Cephidae</taxon>
        <taxon>Cephus</taxon>
    </lineage>
</organism>